<gene>
    <name evidence="2" type="ORF">AVO44_13430</name>
</gene>
<keyword evidence="3" id="KW-1185">Reference proteome</keyword>
<organism evidence="2 3">
    <name type="scientific">Ruegeria profundi</name>
    <dbReference type="NCBI Taxonomy" id="1685378"/>
    <lineage>
        <taxon>Bacteria</taxon>
        <taxon>Pseudomonadati</taxon>
        <taxon>Pseudomonadota</taxon>
        <taxon>Alphaproteobacteria</taxon>
        <taxon>Rhodobacterales</taxon>
        <taxon>Roseobacteraceae</taxon>
        <taxon>Ruegeria</taxon>
    </lineage>
</organism>
<dbReference type="STRING" id="1685378.AVO44_13430"/>
<dbReference type="Gene3D" id="3.40.50.1820">
    <property type="entry name" value="alpha/beta hydrolase"/>
    <property type="match status" value="1"/>
</dbReference>
<protein>
    <submittedName>
        <fullName evidence="2">Esterase</fullName>
    </submittedName>
</protein>
<dbReference type="RefSeq" id="WP_068337785.1">
    <property type="nucleotide sequence ID" value="NZ_LQBP01000006.1"/>
</dbReference>
<dbReference type="PANTHER" id="PTHR37017">
    <property type="entry name" value="AB HYDROLASE-1 DOMAIN-CONTAINING PROTEIN-RELATED"/>
    <property type="match status" value="1"/>
</dbReference>
<dbReference type="SUPFAM" id="SSF53474">
    <property type="entry name" value="alpha/beta-Hydrolases"/>
    <property type="match status" value="1"/>
</dbReference>
<accession>A0A0X3TSI2</accession>
<dbReference type="AlphaFoldDB" id="A0A0X3TSI2"/>
<dbReference type="Pfam" id="PF12697">
    <property type="entry name" value="Abhydrolase_6"/>
    <property type="match status" value="1"/>
</dbReference>
<name>A0A0X3TSI2_9RHOB</name>
<dbReference type="Proteomes" id="UP000053690">
    <property type="component" value="Unassembled WGS sequence"/>
</dbReference>
<dbReference type="InterPro" id="IPR000073">
    <property type="entry name" value="AB_hydrolase_1"/>
</dbReference>
<dbReference type="EMBL" id="LQBP01000006">
    <property type="protein sequence ID" value="KUJ78694.1"/>
    <property type="molecule type" value="Genomic_DNA"/>
</dbReference>
<dbReference type="PANTHER" id="PTHR37017:SF11">
    <property type="entry name" value="ESTERASE_LIPASE_THIOESTERASE DOMAIN-CONTAINING PROTEIN"/>
    <property type="match status" value="1"/>
</dbReference>
<sequence>MADFLLVHGSCHGAWCWRDLIPALTALGHTVRAIDLPSHGSDPTPIADVTLDSCRDAVLSASAPETIVVGHSWGGYPVSAAAEADPKAMRALIYLCAYVPQNGLSMIEMRRRSPRQLITDAIEKSTDGQSYTVKPGAVRDIFYHDCPPETVPYALARLCPQAIAPQDTPLSLTNKFTHVPKAYIRATDDRTIPPEYEEQMSHIAPEGLRRAIDSAHSPFFSHPRHLAEVLNDLEKRLPAA</sequence>
<feature type="domain" description="AB hydrolase-1" evidence="1">
    <location>
        <begin position="4"/>
        <end position="224"/>
    </location>
</feature>
<comment type="caution">
    <text evidence="2">The sequence shown here is derived from an EMBL/GenBank/DDBJ whole genome shotgun (WGS) entry which is preliminary data.</text>
</comment>
<reference evidence="3" key="1">
    <citation type="submission" date="2015-12" db="EMBL/GenBank/DDBJ databases">
        <authorList>
            <person name="Zhang G."/>
            <person name="Stingl U."/>
        </authorList>
    </citation>
    <scope>NUCLEOTIDE SEQUENCE [LARGE SCALE GENOMIC DNA]</scope>
    <source>
        <strain evidence="3">ZGT108</strain>
    </source>
</reference>
<evidence type="ECO:0000259" key="1">
    <source>
        <dbReference type="Pfam" id="PF12697"/>
    </source>
</evidence>
<dbReference type="InterPro" id="IPR052897">
    <property type="entry name" value="Sec-Metab_Biosynth_Hydrolase"/>
</dbReference>
<proteinExistence type="predicted"/>
<dbReference type="InterPro" id="IPR029058">
    <property type="entry name" value="AB_hydrolase_fold"/>
</dbReference>
<evidence type="ECO:0000313" key="2">
    <source>
        <dbReference type="EMBL" id="KUJ78694.1"/>
    </source>
</evidence>
<dbReference type="OrthoDB" id="9814966at2"/>
<evidence type="ECO:0000313" key="3">
    <source>
        <dbReference type="Proteomes" id="UP000053690"/>
    </source>
</evidence>